<evidence type="ECO:0000313" key="8">
    <source>
        <dbReference type="Proteomes" id="UP001603857"/>
    </source>
</evidence>
<dbReference type="PANTHER" id="PTHR12838">
    <property type="entry name" value="U3 SMALL NUCLEOLAR RNA-ASSOCIATED PROTEIN 11"/>
    <property type="match status" value="1"/>
</dbReference>
<evidence type="ECO:0000256" key="2">
    <source>
        <dbReference type="ARBA" id="ARBA00008105"/>
    </source>
</evidence>
<evidence type="ECO:0000256" key="6">
    <source>
        <dbReference type="SAM" id="MobiDB-lite"/>
    </source>
</evidence>
<reference evidence="7 8" key="1">
    <citation type="submission" date="2024-08" db="EMBL/GenBank/DDBJ databases">
        <title>Insights into the chromosomal genome structure of Flemingia macrophylla.</title>
        <authorList>
            <person name="Ding Y."/>
            <person name="Zhao Y."/>
            <person name="Bi W."/>
            <person name="Wu M."/>
            <person name="Zhao G."/>
            <person name="Gong Y."/>
            <person name="Li W."/>
            <person name="Zhang P."/>
        </authorList>
    </citation>
    <scope>NUCLEOTIDE SEQUENCE [LARGE SCALE GENOMIC DNA]</scope>
    <source>
        <strain evidence="7">DYQJB</strain>
        <tissue evidence="7">Leaf</tissue>
    </source>
</reference>
<sequence length="460" mass="52496">MTAEARRVVEDMSSADKLKSLGEVFLRCGVLAQVLATEPSPELSALRLKMCESEKVTGEVLARNNELIEENKKVVAENANLRCQLGELKGVNKKLAEEREKAITQLRQLDKEFKDYKTWAMAEATRHHELGFNHAVRQAKRFCDLKGHEFDIGMDFYKGRYMSYDDMPEEDEPDEDVVPMYPPVLGVADDETQADNTYTEGGMAEGEHYIDIEGDEVVGPSEAPPDPTSTCRKKGVPAKKLRRSTLEKKSQGIQGSFLTRLNLQSKQGGMINFTLGWIVCQDNSQGDPKESMGAFSPDQFFIPSKRGVRNLTFSRELTRYVHCAKYHVKTLRRGGMHMHRRLGEKIANKNQDEFYFKMVRTKIIDGVHQQLSEANKYTEEELTLMKTQDIGYILQKFQNERKYENLFNPHGRCGGEEMDAVNAFGNFSSHRGLWWTEFSRIGAKLLAIWTRRLSGVKRDD</sequence>
<protein>
    <submittedName>
        <fullName evidence="7">Uncharacterized protein</fullName>
    </submittedName>
</protein>
<evidence type="ECO:0000256" key="4">
    <source>
        <dbReference type="ARBA" id="ARBA00023242"/>
    </source>
</evidence>
<feature type="compositionally biased region" description="Basic residues" evidence="6">
    <location>
        <begin position="231"/>
        <end position="243"/>
    </location>
</feature>
<gene>
    <name evidence="7" type="ORF">Fmac_021159</name>
</gene>
<dbReference type="InterPro" id="IPR007144">
    <property type="entry name" value="SSU_processome_Utp11"/>
</dbReference>
<keyword evidence="3" id="KW-0698">rRNA processing</keyword>
<organism evidence="7 8">
    <name type="scientific">Flemingia macrophylla</name>
    <dbReference type="NCBI Taxonomy" id="520843"/>
    <lineage>
        <taxon>Eukaryota</taxon>
        <taxon>Viridiplantae</taxon>
        <taxon>Streptophyta</taxon>
        <taxon>Embryophyta</taxon>
        <taxon>Tracheophyta</taxon>
        <taxon>Spermatophyta</taxon>
        <taxon>Magnoliopsida</taxon>
        <taxon>eudicotyledons</taxon>
        <taxon>Gunneridae</taxon>
        <taxon>Pentapetalae</taxon>
        <taxon>rosids</taxon>
        <taxon>fabids</taxon>
        <taxon>Fabales</taxon>
        <taxon>Fabaceae</taxon>
        <taxon>Papilionoideae</taxon>
        <taxon>50 kb inversion clade</taxon>
        <taxon>NPAAA clade</taxon>
        <taxon>indigoferoid/millettioid clade</taxon>
        <taxon>Phaseoleae</taxon>
        <taxon>Flemingia</taxon>
    </lineage>
</organism>
<evidence type="ECO:0000313" key="7">
    <source>
        <dbReference type="EMBL" id="KAL2327732.1"/>
    </source>
</evidence>
<comment type="subcellular location">
    <subcellularLocation>
        <location evidence="1">Nucleus</location>
        <location evidence="1">Nucleolus</location>
    </subcellularLocation>
</comment>
<dbReference type="GO" id="GO:0005730">
    <property type="term" value="C:nucleolus"/>
    <property type="evidence" value="ECO:0007669"/>
    <property type="project" value="UniProtKB-SubCell"/>
</dbReference>
<keyword evidence="5" id="KW-0175">Coiled coil</keyword>
<dbReference type="Proteomes" id="UP001603857">
    <property type="component" value="Unassembled WGS sequence"/>
</dbReference>
<comment type="similarity">
    <text evidence="2">Belongs to the UTP11 family.</text>
</comment>
<proteinExistence type="inferred from homology"/>
<comment type="caution">
    <text evidence="7">The sequence shown here is derived from an EMBL/GenBank/DDBJ whole genome shotgun (WGS) entry which is preliminary data.</text>
</comment>
<evidence type="ECO:0000256" key="3">
    <source>
        <dbReference type="ARBA" id="ARBA00022552"/>
    </source>
</evidence>
<dbReference type="PANTHER" id="PTHR12838:SF0">
    <property type="entry name" value="U3 SMALL NUCLEOLAR RNA-ASSOCIATED PROTEIN 11-RELATED"/>
    <property type="match status" value="1"/>
</dbReference>
<accession>A0ABD1LW17</accession>
<dbReference type="GO" id="GO:0006364">
    <property type="term" value="P:rRNA processing"/>
    <property type="evidence" value="ECO:0007669"/>
    <property type="project" value="UniProtKB-KW"/>
</dbReference>
<keyword evidence="4" id="KW-0539">Nucleus</keyword>
<dbReference type="AlphaFoldDB" id="A0ABD1LW17"/>
<feature type="region of interest" description="Disordered" evidence="6">
    <location>
        <begin position="221"/>
        <end position="247"/>
    </location>
</feature>
<evidence type="ECO:0000256" key="1">
    <source>
        <dbReference type="ARBA" id="ARBA00004604"/>
    </source>
</evidence>
<keyword evidence="8" id="KW-1185">Reference proteome</keyword>
<dbReference type="Pfam" id="PF03998">
    <property type="entry name" value="Utp11"/>
    <property type="match status" value="1"/>
</dbReference>
<evidence type="ECO:0000256" key="5">
    <source>
        <dbReference type="SAM" id="Coils"/>
    </source>
</evidence>
<name>A0ABD1LW17_9FABA</name>
<feature type="coiled-coil region" evidence="5">
    <location>
        <begin position="64"/>
        <end position="112"/>
    </location>
</feature>
<dbReference type="EMBL" id="JBGMDY010000007">
    <property type="protein sequence ID" value="KAL2327732.1"/>
    <property type="molecule type" value="Genomic_DNA"/>
</dbReference>